<feature type="compositionally biased region" description="Basic and acidic residues" evidence="31">
    <location>
        <begin position="1593"/>
        <end position="1614"/>
    </location>
</feature>
<feature type="compositionally biased region" description="Low complexity" evidence="31">
    <location>
        <begin position="692"/>
        <end position="701"/>
    </location>
</feature>
<evidence type="ECO:0000256" key="21">
    <source>
        <dbReference type="ARBA" id="ARBA00022753"/>
    </source>
</evidence>
<evidence type="ECO:0000256" key="4">
    <source>
        <dbReference type="ARBA" id="ARBA00004413"/>
    </source>
</evidence>
<feature type="compositionally biased region" description="Pro residues" evidence="31">
    <location>
        <begin position="1570"/>
        <end position="1589"/>
    </location>
</feature>
<feature type="compositionally biased region" description="Basic and acidic residues" evidence="31">
    <location>
        <begin position="1534"/>
        <end position="1566"/>
    </location>
</feature>
<feature type="compositionally biased region" description="Acidic residues" evidence="31">
    <location>
        <begin position="1702"/>
        <end position="1716"/>
    </location>
</feature>
<evidence type="ECO:0000256" key="23">
    <source>
        <dbReference type="ARBA" id="ARBA00022989"/>
    </source>
</evidence>
<feature type="compositionally biased region" description="Basic and acidic residues" evidence="31">
    <location>
        <begin position="1350"/>
        <end position="1372"/>
    </location>
</feature>
<evidence type="ECO:0000256" key="26">
    <source>
        <dbReference type="ARBA" id="ARBA00023136"/>
    </source>
</evidence>
<evidence type="ECO:0000256" key="7">
    <source>
        <dbReference type="ARBA" id="ARBA00009351"/>
    </source>
</evidence>
<dbReference type="InterPro" id="IPR003124">
    <property type="entry name" value="WH2_dom"/>
</dbReference>
<dbReference type="InterPro" id="IPR002048">
    <property type="entry name" value="EF_hand_dom"/>
</dbReference>
<keyword evidence="27" id="KW-0009">Actin-binding</keyword>
<comment type="pathway">
    <text evidence="5">Lipid metabolism; sphingolipid metabolism.</text>
</comment>
<evidence type="ECO:0000256" key="5">
    <source>
        <dbReference type="ARBA" id="ARBA00004760"/>
    </source>
</evidence>
<dbReference type="PROSITE" id="PS50222">
    <property type="entry name" value="EF_HAND_2"/>
    <property type="match status" value="1"/>
</dbReference>
<evidence type="ECO:0000256" key="9">
    <source>
        <dbReference type="ARBA" id="ARBA00011159"/>
    </source>
</evidence>
<gene>
    <name evidence="36" type="ORF">B2J93_1752</name>
</gene>
<evidence type="ECO:0000256" key="30">
    <source>
        <dbReference type="ARBA" id="ARBA00039020"/>
    </source>
</evidence>
<feature type="domain" description="EF-hand" evidence="34">
    <location>
        <begin position="1044"/>
        <end position="1079"/>
    </location>
</feature>
<dbReference type="Pfam" id="PF12763">
    <property type="entry name" value="EH"/>
    <property type="match status" value="2"/>
</dbReference>
<organism evidence="36 37">
    <name type="scientific">Diplocarpon coronariae</name>
    <dbReference type="NCBI Taxonomy" id="2795749"/>
    <lineage>
        <taxon>Eukaryota</taxon>
        <taxon>Fungi</taxon>
        <taxon>Dikarya</taxon>
        <taxon>Ascomycota</taxon>
        <taxon>Pezizomycotina</taxon>
        <taxon>Leotiomycetes</taxon>
        <taxon>Helotiales</taxon>
        <taxon>Drepanopezizaceae</taxon>
        <taxon>Diplocarpon</taxon>
    </lineage>
</organism>
<feature type="compositionally biased region" description="Basic and acidic residues" evidence="31">
    <location>
        <begin position="1684"/>
        <end position="1698"/>
    </location>
</feature>
<feature type="transmembrane region" description="Helical" evidence="32">
    <location>
        <begin position="58"/>
        <end position="75"/>
    </location>
</feature>
<evidence type="ECO:0000256" key="19">
    <source>
        <dbReference type="ARBA" id="ARBA00022692"/>
    </source>
</evidence>
<evidence type="ECO:0000256" key="29">
    <source>
        <dbReference type="ARBA" id="ARBA00025194"/>
    </source>
</evidence>
<evidence type="ECO:0000259" key="34">
    <source>
        <dbReference type="PROSITE" id="PS50222"/>
    </source>
</evidence>
<evidence type="ECO:0000256" key="14">
    <source>
        <dbReference type="ARBA" id="ARBA00022516"/>
    </source>
</evidence>
<comment type="subcellular location">
    <subcellularLocation>
        <location evidence="4">Cell membrane</location>
        <topology evidence="4">Peripheral membrane protein</topology>
        <orientation evidence="4">Cytoplasmic side</orientation>
    </subcellularLocation>
    <subcellularLocation>
        <location evidence="2">Cytoplasm</location>
        <location evidence="2">Cytoskeleton</location>
        <location evidence="2">Actin patch</location>
    </subcellularLocation>
    <subcellularLocation>
        <location evidence="1">Endosome membrane</location>
        <topology evidence="1">Peripheral membrane protein</topology>
        <orientation evidence="1">Cytoplasmic side</orientation>
    </subcellularLocation>
    <subcellularLocation>
        <location evidence="3">Membrane</location>
        <topology evidence="3">Multi-pass membrane protein</topology>
    </subcellularLocation>
</comment>
<evidence type="ECO:0000256" key="15">
    <source>
        <dbReference type="ARBA" id="ARBA00022583"/>
    </source>
</evidence>
<evidence type="ECO:0000256" key="1">
    <source>
        <dbReference type="ARBA" id="ARBA00004125"/>
    </source>
</evidence>
<dbReference type="CDD" id="cd00052">
    <property type="entry name" value="EH"/>
    <property type="match status" value="2"/>
</dbReference>
<evidence type="ECO:0000256" key="18">
    <source>
        <dbReference type="ARBA" id="ARBA00022691"/>
    </source>
</evidence>
<feature type="compositionally biased region" description="Acidic residues" evidence="31">
    <location>
        <begin position="1843"/>
        <end position="1852"/>
    </location>
</feature>
<feature type="compositionally biased region" description="Polar residues" evidence="31">
    <location>
        <begin position="1719"/>
        <end position="1731"/>
    </location>
</feature>
<dbReference type="PANTHER" id="PTHR45197:SF1">
    <property type="entry name" value="SPHINGOLIPID C9-METHYLTRANSFERASE A-RELATED"/>
    <property type="match status" value="1"/>
</dbReference>
<dbReference type="InterPro" id="IPR052290">
    <property type="entry name" value="Sphingo_C9-MT"/>
</dbReference>
<dbReference type="InParanoid" id="A0A218ZDT9"/>
<feature type="compositionally biased region" description="Low complexity" evidence="31">
    <location>
        <begin position="1748"/>
        <end position="1769"/>
    </location>
</feature>
<evidence type="ECO:0000256" key="17">
    <source>
        <dbReference type="ARBA" id="ARBA00022679"/>
    </source>
</evidence>
<evidence type="ECO:0000256" key="8">
    <source>
        <dbReference type="ARBA" id="ARBA00010815"/>
    </source>
</evidence>
<keyword evidence="37" id="KW-1185">Reference proteome</keyword>
<evidence type="ECO:0000256" key="28">
    <source>
        <dbReference type="ARBA" id="ARBA00023212"/>
    </source>
</evidence>
<keyword evidence="26 32" id="KW-0472">Membrane</keyword>
<keyword evidence="18" id="KW-0949">S-adenosyl-L-methionine</keyword>
<dbReference type="GO" id="GO:0006665">
    <property type="term" value="P:sphingolipid metabolic process"/>
    <property type="evidence" value="ECO:0007669"/>
    <property type="project" value="UniProtKB-KW"/>
</dbReference>
<dbReference type="InterPro" id="IPR000261">
    <property type="entry name" value="EH_dom"/>
</dbReference>
<feature type="compositionally biased region" description="Low complexity" evidence="31">
    <location>
        <begin position="1782"/>
        <end position="1801"/>
    </location>
</feature>
<comment type="similarity">
    <text evidence="7">Belongs to the PAN1 family.</text>
</comment>
<dbReference type="GO" id="GO:0032259">
    <property type="term" value="P:methylation"/>
    <property type="evidence" value="ECO:0007669"/>
    <property type="project" value="UniProtKB-KW"/>
</dbReference>
<feature type="region of interest" description="Disordered" evidence="31">
    <location>
        <begin position="550"/>
        <end position="651"/>
    </location>
</feature>
<keyword evidence="22" id="KW-0746">Sphingolipid metabolism</keyword>
<feature type="compositionally biased region" description="Basic and acidic residues" evidence="31">
    <location>
        <begin position="1443"/>
        <end position="1463"/>
    </location>
</feature>
<evidence type="ECO:0000256" key="24">
    <source>
        <dbReference type="ARBA" id="ARBA00023054"/>
    </source>
</evidence>
<evidence type="ECO:0000256" key="20">
    <source>
        <dbReference type="ARBA" id="ARBA00022737"/>
    </source>
</evidence>
<feature type="region of interest" description="Disordered" evidence="31">
    <location>
        <begin position="681"/>
        <end position="710"/>
    </location>
</feature>
<evidence type="ECO:0000256" key="31">
    <source>
        <dbReference type="SAM" id="MobiDB-lite"/>
    </source>
</evidence>
<comment type="pathway">
    <text evidence="6">Sphingolipid metabolism.</text>
</comment>
<keyword evidence="20" id="KW-0677">Repeat</keyword>
<dbReference type="GO" id="GO:0005886">
    <property type="term" value="C:plasma membrane"/>
    <property type="evidence" value="ECO:0007669"/>
    <property type="project" value="UniProtKB-SubCell"/>
</dbReference>
<evidence type="ECO:0000259" key="35">
    <source>
        <dbReference type="PROSITE" id="PS51082"/>
    </source>
</evidence>
<dbReference type="FunFam" id="1.10.238.10:FF:000349">
    <property type="entry name" value="Actin cytoskeleton-regulatory complex protein PAN1"/>
    <property type="match status" value="1"/>
</dbReference>
<keyword evidence="19 32" id="KW-0812">Transmembrane</keyword>
<feature type="compositionally biased region" description="Low complexity" evidence="31">
    <location>
        <begin position="562"/>
        <end position="591"/>
    </location>
</feature>
<evidence type="ECO:0000256" key="13">
    <source>
        <dbReference type="ARBA" id="ARBA00022490"/>
    </source>
</evidence>
<feature type="compositionally biased region" description="Basic and acidic residues" evidence="31">
    <location>
        <begin position="1625"/>
        <end position="1662"/>
    </location>
</feature>
<keyword evidence="23 32" id="KW-1133">Transmembrane helix</keyword>
<dbReference type="InterPro" id="IPR029063">
    <property type="entry name" value="SAM-dependent_MTases_sf"/>
</dbReference>
<keyword evidence="13" id="KW-0963">Cytoplasm</keyword>
<keyword evidence="12" id="KW-1003">Cell membrane</keyword>
<dbReference type="CDD" id="cd22249">
    <property type="entry name" value="UDM1_RNF168_RNF169-like"/>
    <property type="match status" value="1"/>
</dbReference>
<keyword evidence="28" id="KW-0206">Cytoskeleton</keyword>
<sequence>MASQPTSVNGSESEFEFIETPKAPTPTFEKFEECGVKTTSYPAIKNAPLPADASGNTSFSNLLLFGLITFTPTYMSWKVGGGFKTSLFFGFFTTVPILISFWYLASSYSPRKNEKVKYPGRPVEHYLTFKKDEDKAKYCGQNKIPMETFYSMYFEGEVDFNGDCLEVMEYRHDWASFRFTMGLFKHVFFVFAPEVIMHTRSQDEEQVRDHYDRGDDFYGWFLGPRMVYTSGVISDINKEESLEQLQDNKLAIVCEKIDLKEGETILDIGCGWGTLAKFASVNYGAKATGITLGRNQTAWGNNGLRKAGISEEQSKILCMDYRDIPVPEGGYQKITCLEMAEHVGMRHLTPFLQQCNDMMDDDGIFFLQVAGLRKSWQYEDLIWGLFMNKYIFPGADASCPLNNYISACESAGWEVKTIDTIGVHYSATLWRWYRNWIANQEKVKAKYGNKWYRIWEFFLAYSTITSRQGGATCYQITLVKNINSTHRINGISTQFSLSGALNAAKVAGKAAFPKAVAQEKIRPQPFIDAVIPQFRYSYIQNRHIMFSGSNSFLGGQSGRPGGPQQFNSFPNQQGQQQQQQQPQQGFMNPQPTGYGQAPLQQQFTGYPMQPQQTGFPGQQLQQQPTGFPGQQQFNNAQAPQQQSFQAGAPPMPQIPQQYQNQVQQQAQTLQPPVAPIQKPQATGFSQMADSFRSPPAAAAPARGRRASRSKAAKIPSIRLSFITAPDQAKFETLFKSAVGDSQTLSGDKSRDLLMRSNLDGNSLSQIWTLADTTRSGQLHFPEFALAMYLCNLRIVGKTLPSVLPDSIKNEVSSMVDIINFGVVDDVPDLPARTNAPDFTGRANATSPTIHQPQPTASNSALLTAQMTGFPAQQNNFPGGFGGQQPGFQQPMQTGFAQQGIQANQTGFQNMSNPTATGYTGPRPPMPPMPTAYGQGLSPAQTGMGGMVAPLNSQPTGSPGQWGLVNAPASGLPNIDLLQSRMMPQQGREQGSFTTSGLQGNAVIPWAVTKDEKTRYDSVFKAWDGFNKGFIGGDVAIEVFGQSGLEKPDLERVWTLADHGNKGRLNMDEFAVAMHLIYRKLNGYPLPAQLPPELVPPSTRNFNDSIGQVKSLLSQESDFRKNSGASLLPQKTGVSYLKNHSFRGGTSGFGAGRKDATVFKNNDDDVGYKSSARRRLGGSSPRPSSPASSTSNDEPSLDQLKKRIREKQVLLDAIDFKDENAADEDDALDRRDRREADDLYRRIRRIQEDIDSHPDASLRNVDTGAERRILKRQLQGLTDKLPTIASEVRKTERSIADAKLELFRLRDAKAHPGSASSIIGTGPGGTVTESDRLKARAKAMMQQRSAALTGRKIDSSNDDHDAPKRLEEENIKIRNDKENNERLVRDVEDSVRDFSQGLEDSLKEGAQDATSEHEKRRWEDGLGVEDEVKDFIFDLQRSSKSARVRTEDRSRSSRETSSRSESSRYDSPSATSPVQAKAAPPAAAAPASGGTYSQYKTPEDRAAYIKQQAEQRMAERLSALGIKAPSKPGESSAQRLEREKEERAAKLKKAEEEDAKRESERQARINEEQGIPPPAPVAAPVMKKPPPPPSRKAARSDASERKAEEEQRVLEEKKAQILATQSLEDDASRQENELSREKDAAAARLKALEEQVKAGKIKKDEEKRRRKAAQAEAKNQETRLAAQRAEIEAAQARERELQRQLEAMDDDSDSSDDDEGPDQATPQASTPTQGSQEFERKAVSPPPPPPVPNVVAPVAPAAVTTTLPVASPPSEAETKNPFLKKLAQGSADSASASAQSNTQSNNPFHRLPAQEAPPPAVPIITQPTGARSRVRPEEDEWSVVGSDKEDDSSDDEGPGAGNARHLASILFGTMGPPRPLSAAGGAGSTPTSPSPGADAVASPPPPPPMPMGGAPPPPPMPSLGGPPPPPPMPGSGVPGGPPPPPPMPTASGPPGGGRPAALLGEIQMGMTLKKTQTKDKSAASVAGRVLD</sequence>
<evidence type="ECO:0000259" key="33">
    <source>
        <dbReference type="PROSITE" id="PS50031"/>
    </source>
</evidence>
<accession>A0A218ZDT9</accession>
<dbReference type="EMBL" id="MZNU01000061">
    <property type="protein sequence ID" value="OWP05703.1"/>
    <property type="molecule type" value="Genomic_DNA"/>
</dbReference>
<comment type="similarity">
    <text evidence="8">Belongs to the CFA/CMAS family.</text>
</comment>
<evidence type="ECO:0000256" key="25">
    <source>
        <dbReference type="ARBA" id="ARBA00023098"/>
    </source>
</evidence>
<dbReference type="SMART" id="SM00027">
    <property type="entry name" value="EH"/>
    <property type="match status" value="2"/>
</dbReference>
<evidence type="ECO:0000256" key="6">
    <source>
        <dbReference type="ARBA" id="ARBA00004991"/>
    </source>
</evidence>
<evidence type="ECO:0000256" key="2">
    <source>
        <dbReference type="ARBA" id="ARBA00004134"/>
    </source>
</evidence>
<dbReference type="EC" id="2.1.1.317" evidence="30"/>
<dbReference type="PANTHER" id="PTHR45197">
    <property type="entry name" value="SYNTHASE, PUTATIVE (AFU_ORTHOLOGUE AFUA_7G04190)-RELATED"/>
    <property type="match status" value="1"/>
</dbReference>
<dbReference type="GO" id="GO:0030479">
    <property type="term" value="C:actin cortical patch"/>
    <property type="evidence" value="ECO:0007669"/>
    <property type="project" value="UniProtKB-SubCell"/>
</dbReference>
<dbReference type="Gene3D" id="1.10.238.10">
    <property type="entry name" value="EF-hand"/>
    <property type="match status" value="2"/>
</dbReference>
<feature type="region of interest" description="Disordered" evidence="31">
    <location>
        <begin position="1341"/>
        <end position="1372"/>
    </location>
</feature>
<evidence type="ECO:0000256" key="22">
    <source>
        <dbReference type="ARBA" id="ARBA00022919"/>
    </source>
</evidence>
<keyword evidence="21" id="KW-0967">Endosome</keyword>
<dbReference type="PROSITE" id="PS50031">
    <property type="entry name" value="EH"/>
    <property type="match status" value="2"/>
</dbReference>
<dbReference type="PROSITE" id="PS51082">
    <property type="entry name" value="WH2"/>
    <property type="match status" value="1"/>
</dbReference>
<dbReference type="Pfam" id="PF02205">
    <property type="entry name" value="WH2"/>
    <property type="match status" value="1"/>
</dbReference>
<dbReference type="GO" id="GO:0010008">
    <property type="term" value="C:endosome membrane"/>
    <property type="evidence" value="ECO:0007669"/>
    <property type="project" value="UniProtKB-SubCell"/>
</dbReference>
<feature type="region of interest" description="Disordered" evidence="31">
    <location>
        <begin position="1150"/>
        <end position="1198"/>
    </location>
</feature>
<evidence type="ECO:0000256" key="11">
    <source>
        <dbReference type="ARBA" id="ARBA00020728"/>
    </source>
</evidence>
<name>A0A218ZDT9_9HELO</name>
<dbReference type="CDD" id="cd02440">
    <property type="entry name" value="AdoMet_MTases"/>
    <property type="match status" value="1"/>
</dbReference>
<keyword evidence="16" id="KW-0489">Methyltransferase</keyword>
<comment type="caution">
    <text evidence="36">The sequence shown here is derived from an EMBL/GenBank/DDBJ whole genome shotgun (WGS) entry which is preliminary data.</text>
</comment>
<keyword evidence="15" id="KW-0254">Endocytosis</keyword>
<feature type="compositionally biased region" description="Low complexity" evidence="31">
    <location>
        <begin position="609"/>
        <end position="651"/>
    </location>
</feature>
<keyword evidence="14" id="KW-0444">Lipid biosynthesis</keyword>
<dbReference type="Pfam" id="PF02353">
    <property type="entry name" value="CMAS"/>
    <property type="match status" value="1"/>
</dbReference>
<reference evidence="36 37" key="1">
    <citation type="submission" date="2017-04" db="EMBL/GenBank/DDBJ databases">
        <title>Draft genome sequence of Marssonina coronaria NL1: causal agent of apple blotch.</title>
        <authorList>
            <person name="Cheng Q."/>
        </authorList>
    </citation>
    <scope>NUCLEOTIDE SEQUENCE [LARGE SCALE GENOMIC DNA]</scope>
    <source>
        <strain evidence="36 37">NL1</strain>
    </source>
</reference>
<keyword evidence="25" id="KW-0443">Lipid metabolism</keyword>
<evidence type="ECO:0000256" key="27">
    <source>
        <dbReference type="ARBA" id="ARBA00023203"/>
    </source>
</evidence>
<evidence type="ECO:0000313" key="37">
    <source>
        <dbReference type="Proteomes" id="UP000242519"/>
    </source>
</evidence>
<dbReference type="GO" id="GO:0003779">
    <property type="term" value="F:actin binding"/>
    <property type="evidence" value="ECO:0007669"/>
    <property type="project" value="UniProtKB-KW"/>
</dbReference>
<dbReference type="GO" id="GO:0008168">
    <property type="term" value="F:methyltransferase activity"/>
    <property type="evidence" value="ECO:0007669"/>
    <property type="project" value="UniProtKB-KW"/>
</dbReference>
<feature type="region of interest" description="Disordered" evidence="31">
    <location>
        <begin position="1436"/>
        <end position="1986"/>
    </location>
</feature>
<feature type="compositionally biased region" description="Low complexity" evidence="31">
    <location>
        <begin position="1176"/>
        <end position="1190"/>
    </location>
</feature>
<evidence type="ECO:0000256" key="16">
    <source>
        <dbReference type="ARBA" id="ARBA00022603"/>
    </source>
</evidence>
<feature type="compositionally biased region" description="Basic and acidic residues" evidence="31">
    <location>
        <begin position="1151"/>
        <end position="1166"/>
    </location>
</feature>
<dbReference type="Proteomes" id="UP000242519">
    <property type="component" value="Unassembled WGS sequence"/>
</dbReference>
<dbReference type="GO" id="GO:0006897">
    <property type="term" value="P:endocytosis"/>
    <property type="evidence" value="ECO:0007669"/>
    <property type="project" value="UniProtKB-KW"/>
</dbReference>
<protein>
    <recommendedName>
        <fullName evidence="10">Actin cytoskeleton-regulatory complex protein PAN1</fullName>
        <ecNumber evidence="30">2.1.1.317</ecNumber>
    </recommendedName>
    <alternativeName>
        <fullName evidence="11">Actin cytoskeleton-regulatory complex protein pan1</fullName>
    </alternativeName>
</protein>
<proteinExistence type="inferred from homology"/>
<dbReference type="InterPro" id="IPR011992">
    <property type="entry name" value="EF-hand-dom_pair"/>
</dbReference>
<dbReference type="SUPFAM" id="SSF53335">
    <property type="entry name" value="S-adenosyl-L-methionine-dependent methyltransferases"/>
    <property type="match status" value="1"/>
</dbReference>
<evidence type="ECO:0000256" key="12">
    <source>
        <dbReference type="ARBA" id="ARBA00022475"/>
    </source>
</evidence>
<comment type="subunit">
    <text evidence="9">Component of the PAN1 actin cytoskeleton-regulatory complex.</text>
</comment>
<dbReference type="SUPFAM" id="SSF47473">
    <property type="entry name" value="EF-hand"/>
    <property type="match status" value="2"/>
</dbReference>
<evidence type="ECO:0000256" key="10">
    <source>
        <dbReference type="ARBA" id="ARBA00015110"/>
    </source>
</evidence>
<dbReference type="GO" id="GO:0005509">
    <property type="term" value="F:calcium ion binding"/>
    <property type="evidence" value="ECO:0007669"/>
    <property type="project" value="InterPro"/>
</dbReference>
<feature type="domain" description="WH2" evidence="35">
    <location>
        <begin position="1953"/>
        <end position="1970"/>
    </location>
</feature>
<comment type="function">
    <text evidence="29">Component of the PAN1 actin cytoskeleton-regulatory complex required for the internalization of endosomes during actin-coupled endocytosis. The complex links the site of endocytosis to the cell membrane-associated actin cytoskeleton. Mediates uptake of external molecules and vacuolar degradation of plasma membrane proteins. Plays a role in the proper organization of the cell membrane-associated actin cytoskeleton and promotes its destabilization.</text>
</comment>
<evidence type="ECO:0000256" key="32">
    <source>
        <dbReference type="SAM" id="Phobius"/>
    </source>
</evidence>
<feature type="compositionally biased region" description="Low complexity" evidence="31">
    <location>
        <begin position="1475"/>
        <end position="1486"/>
    </location>
</feature>
<keyword evidence="17" id="KW-0808">Transferase</keyword>
<feature type="compositionally biased region" description="Pro residues" evidence="31">
    <location>
        <begin position="1897"/>
        <end position="1943"/>
    </location>
</feature>
<dbReference type="Gene3D" id="3.40.50.150">
    <property type="entry name" value="Vaccinia Virus protein VP39"/>
    <property type="match status" value="1"/>
</dbReference>
<dbReference type="OrthoDB" id="2015333at2759"/>
<feature type="domain" description="EH" evidence="33">
    <location>
        <begin position="1011"/>
        <end position="1100"/>
    </location>
</feature>
<evidence type="ECO:0000256" key="3">
    <source>
        <dbReference type="ARBA" id="ARBA00004141"/>
    </source>
</evidence>
<feature type="transmembrane region" description="Helical" evidence="32">
    <location>
        <begin position="87"/>
        <end position="105"/>
    </location>
</feature>
<evidence type="ECO:0000313" key="36">
    <source>
        <dbReference type="EMBL" id="OWP05703.1"/>
    </source>
</evidence>
<dbReference type="STRING" id="503106.A0A218ZDT9"/>
<keyword evidence="24" id="KW-0175">Coiled coil</keyword>
<feature type="domain" description="EH" evidence="33">
    <location>
        <begin position="726"/>
        <end position="814"/>
    </location>
</feature>